<evidence type="ECO:0000256" key="1">
    <source>
        <dbReference type="SAM" id="Phobius"/>
    </source>
</evidence>
<dbReference type="EMBL" id="CP002198">
    <property type="protein sequence ID" value="ADN13735.1"/>
    <property type="molecule type" value="Genomic_DNA"/>
</dbReference>
<dbReference type="RefSeq" id="WP_013321842.1">
    <property type="nucleotide sequence ID" value="NC_014501.1"/>
</dbReference>
<dbReference type="OrthoDB" id="427285at2"/>
<keyword evidence="1" id="KW-1133">Transmembrane helix</keyword>
<name>E0U8I9_GLOV7</name>
<reference evidence="3" key="1">
    <citation type="journal article" date="2011" name="MBio">
        <title>Novel metabolic attributes of the genus Cyanothece, comprising a group of unicellular nitrogen-fixing Cyanobacteria.</title>
        <authorList>
            <person name="Bandyopadhyay A."/>
            <person name="Elvitigala T."/>
            <person name="Welsh E."/>
            <person name="Stockel J."/>
            <person name="Liberton M."/>
            <person name="Min H."/>
            <person name="Sherman L.A."/>
            <person name="Pakrasi H.B."/>
        </authorList>
    </citation>
    <scope>NUCLEOTIDE SEQUENCE [LARGE SCALE GENOMIC DNA]</scope>
    <source>
        <strain evidence="3">PCC 7822</strain>
    </source>
</reference>
<evidence type="ECO:0000313" key="2">
    <source>
        <dbReference type="EMBL" id="ADN13735.1"/>
    </source>
</evidence>
<dbReference type="HOGENOM" id="CLU_1640957_0_0_3"/>
<keyword evidence="3" id="KW-1185">Reference proteome</keyword>
<dbReference type="KEGG" id="cyj:Cyan7822_1748"/>
<sequence length="161" mass="17709">MSHFSAKSLTFYGVAITTVVILFKVVSAYGETNLKAPPSLDGLYPLETESLPACFKSQGLNLMIQQSGIYLRGQILPQSSEKSPETLAEETPFLNGKWNNQQIDLSGSLSQFPECKAEAVTLQASLQNKTLTGQLNLDNNQEVVKFTAQKQEVEKKETKGH</sequence>
<proteinExistence type="predicted"/>
<evidence type="ECO:0000313" key="3">
    <source>
        <dbReference type="Proteomes" id="UP000008206"/>
    </source>
</evidence>
<dbReference type="AlphaFoldDB" id="E0U8I9"/>
<accession>E0U8I9</accession>
<dbReference type="eggNOG" id="ENOG5032TXU">
    <property type="taxonomic scope" value="Bacteria"/>
</dbReference>
<feature type="transmembrane region" description="Helical" evidence="1">
    <location>
        <begin position="9"/>
        <end position="30"/>
    </location>
</feature>
<keyword evidence="1" id="KW-0812">Transmembrane</keyword>
<dbReference type="Proteomes" id="UP000008206">
    <property type="component" value="Chromosome"/>
</dbReference>
<keyword evidence="1" id="KW-0472">Membrane</keyword>
<protein>
    <submittedName>
        <fullName evidence="2">Uncharacterized protein</fullName>
    </submittedName>
</protein>
<organism evidence="2 3">
    <name type="scientific">Gloeothece verrucosa (strain PCC 7822)</name>
    <name type="common">Cyanothece sp. (strain PCC 7822)</name>
    <dbReference type="NCBI Taxonomy" id="497965"/>
    <lineage>
        <taxon>Bacteria</taxon>
        <taxon>Bacillati</taxon>
        <taxon>Cyanobacteriota</taxon>
        <taxon>Cyanophyceae</taxon>
        <taxon>Oscillatoriophycideae</taxon>
        <taxon>Chroococcales</taxon>
        <taxon>Aphanothecaceae</taxon>
        <taxon>Gloeothece</taxon>
        <taxon>Gloeothece verrucosa</taxon>
    </lineage>
</organism>
<gene>
    <name evidence="2" type="ordered locus">Cyan7822_1748</name>
</gene>